<organism evidence="2 3">
    <name type="scientific">Eiseniibacteriota bacterium</name>
    <dbReference type="NCBI Taxonomy" id="2212470"/>
    <lineage>
        <taxon>Bacteria</taxon>
        <taxon>Candidatus Eiseniibacteriota</taxon>
    </lineage>
</organism>
<keyword evidence="1" id="KW-0648">Protein biosynthesis</keyword>
<dbReference type="EC" id="6.3.5.-" evidence="1"/>
<gene>
    <name evidence="1 2" type="primary">gatC</name>
    <name evidence="2" type="ORF">HOP12_13455</name>
</gene>
<comment type="catalytic activity">
    <reaction evidence="1">
        <text>L-glutamyl-tRNA(Gln) + L-glutamine + ATP + H2O = L-glutaminyl-tRNA(Gln) + L-glutamate + ADP + phosphate + H(+)</text>
        <dbReference type="Rhea" id="RHEA:17521"/>
        <dbReference type="Rhea" id="RHEA-COMP:9681"/>
        <dbReference type="Rhea" id="RHEA-COMP:9684"/>
        <dbReference type="ChEBI" id="CHEBI:15377"/>
        <dbReference type="ChEBI" id="CHEBI:15378"/>
        <dbReference type="ChEBI" id="CHEBI:29985"/>
        <dbReference type="ChEBI" id="CHEBI:30616"/>
        <dbReference type="ChEBI" id="CHEBI:43474"/>
        <dbReference type="ChEBI" id="CHEBI:58359"/>
        <dbReference type="ChEBI" id="CHEBI:78520"/>
        <dbReference type="ChEBI" id="CHEBI:78521"/>
        <dbReference type="ChEBI" id="CHEBI:456216"/>
    </reaction>
</comment>
<protein>
    <recommendedName>
        <fullName evidence="1">Aspartyl/glutamyl-tRNA(Asn/Gln) amidotransferase subunit C</fullName>
        <shortName evidence="1">Asp/Glu-ADT subunit C</shortName>
        <ecNumber evidence="1">6.3.5.-</ecNumber>
    </recommendedName>
</protein>
<evidence type="ECO:0000313" key="3">
    <source>
        <dbReference type="Proteomes" id="UP000580839"/>
    </source>
</evidence>
<dbReference type="Pfam" id="PF02686">
    <property type="entry name" value="GatC"/>
    <property type="match status" value="1"/>
</dbReference>
<keyword evidence="1" id="KW-0547">Nucleotide-binding</keyword>
<proteinExistence type="inferred from homology"/>
<dbReference type="GO" id="GO:0050567">
    <property type="term" value="F:glutaminyl-tRNA synthase (glutamine-hydrolyzing) activity"/>
    <property type="evidence" value="ECO:0007669"/>
    <property type="project" value="UniProtKB-UniRule"/>
</dbReference>
<dbReference type="InterPro" id="IPR036113">
    <property type="entry name" value="Asp/Glu-ADT_sf_sub_c"/>
</dbReference>
<sequence length="100" mass="10606">MSITRTEVERIAELARLEIPAEGIERMTTELTAVLAFVATLDRLDLSGCEPSTFAPAGAGLRADVPDADRQLDPSRATAAAPASENGFFLVPPIVENVNP</sequence>
<dbReference type="NCBIfam" id="TIGR00135">
    <property type="entry name" value="gatC"/>
    <property type="match status" value="1"/>
</dbReference>
<evidence type="ECO:0000313" key="2">
    <source>
        <dbReference type="EMBL" id="NOT35149.1"/>
    </source>
</evidence>
<dbReference type="Gene3D" id="1.10.20.60">
    <property type="entry name" value="Glu-tRNAGln amidotransferase C subunit, N-terminal domain"/>
    <property type="match status" value="1"/>
</dbReference>
<dbReference type="SUPFAM" id="SSF141000">
    <property type="entry name" value="Glu-tRNAGln amidotransferase C subunit"/>
    <property type="match status" value="1"/>
</dbReference>
<dbReference type="GO" id="GO:0006450">
    <property type="term" value="P:regulation of translational fidelity"/>
    <property type="evidence" value="ECO:0007669"/>
    <property type="project" value="InterPro"/>
</dbReference>
<dbReference type="GO" id="GO:0005524">
    <property type="term" value="F:ATP binding"/>
    <property type="evidence" value="ECO:0007669"/>
    <property type="project" value="UniProtKB-KW"/>
</dbReference>
<keyword evidence="1" id="KW-0067">ATP-binding</keyword>
<dbReference type="GO" id="GO:0006412">
    <property type="term" value="P:translation"/>
    <property type="evidence" value="ECO:0007669"/>
    <property type="project" value="UniProtKB-UniRule"/>
</dbReference>
<comment type="subunit">
    <text evidence="1">Heterotrimer of A, B and C subunits.</text>
</comment>
<dbReference type="Proteomes" id="UP000580839">
    <property type="component" value="Unassembled WGS sequence"/>
</dbReference>
<keyword evidence="2" id="KW-0808">Transferase</keyword>
<reference evidence="2 3" key="1">
    <citation type="submission" date="2020-04" db="EMBL/GenBank/DDBJ databases">
        <title>Metagenomic profiling of ammonia- and methane-oxidizing microorganisms in a Dutch drinking water treatment plant.</title>
        <authorList>
            <person name="Poghosyan L."/>
            <person name="Leucker S."/>
        </authorList>
    </citation>
    <scope>NUCLEOTIDE SEQUENCE [LARGE SCALE GENOMIC DNA]</scope>
    <source>
        <strain evidence="2">S-RSF-IL-03</strain>
    </source>
</reference>
<dbReference type="GO" id="GO:0016740">
    <property type="term" value="F:transferase activity"/>
    <property type="evidence" value="ECO:0007669"/>
    <property type="project" value="UniProtKB-KW"/>
</dbReference>
<comment type="similarity">
    <text evidence="1">Belongs to the GatC family.</text>
</comment>
<comment type="catalytic activity">
    <reaction evidence="1">
        <text>L-aspartyl-tRNA(Asn) + L-glutamine + ATP + H2O = L-asparaginyl-tRNA(Asn) + L-glutamate + ADP + phosphate + 2 H(+)</text>
        <dbReference type="Rhea" id="RHEA:14513"/>
        <dbReference type="Rhea" id="RHEA-COMP:9674"/>
        <dbReference type="Rhea" id="RHEA-COMP:9677"/>
        <dbReference type="ChEBI" id="CHEBI:15377"/>
        <dbReference type="ChEBI" id="CHEBI:15378"/>
        <dbReference type="ChEBI" id="CHEBI:29985"/>
        <dbReference type="ChEBI" id="CHEBI:30616"/>
        <dbReference type="ChEBI" id="CHEBI:43474"/>
        <dbReference type="ChEBI" id="CHEBI:58359"/>
        <dbReference type="ChEBI" id="CHEBI:78515"/>
        <dbReference type="ChEBI" id="CHEBI:78516"/>
        <dbReference type="ChEBI" id="CHEBI:456216"/>
    </reaction>
</comment>
<evidence type="ECO:0000256" key="1">
    <source>
        <dbReference type="HAMAP-Rule" id="MF_00122"/>
    </source>
</evidence>
<accession>A0A849T1H6</accession>
<dbReference type="HAMAP" id="MF_00122">
    <property type="entry name" value="GatC"/>
    <property type="match status" value="1"/>
</dbReference>
<dbReference type="AlphaFoldDB" id="A0A849T1H6"/>
<dbReference type="InterPro" id="IPR003837">
    <property type="entry name" value="GatC"/>
</dbReference>
<dbReference type="EMBL" id="JABFRW010000177">
    <property type="protein sequence ID" value="NOT35149.1"/>
    <property type="molecule type" value="Genomic_DNA"/>
</dbReference>
<keyword evidence="1" id="KW-0436">Ligase</keyword>
<comment type="function">
    <text evidence="1">Allows the formation of correctly charged Asn-tRNA(Asn) or Gln-tRNA(Gln) through the transamidation of misacylated Asp-tRNA(Asn) or Glu-tRNA(Gln) in organisms which lack either or both of asparaginyl-tRNA or glutaminyl-tRNA synthetases. The reaction takes place in the presence of glutamine and ATP through an activated phospho-Asp-tRNA(Asn) or phospho-Glu-tRNA(Gln).</text>
</comment>
<comment type="caution">
    <text evidence="2">The sequence shown here is derived from an EMBL/GenBank/DDBJ whole genome shotgun (WGS) entry which is preliminary data.</text>
</comment>
<name>A0A849T1H6_UNCEI</name>